<dbReference type="OrthoDB" id="45522at2"/>
<evidence type="ECO:0008006" key="3">
    <source>
        <dbReference type="Google" id="ProtNLM"/>
    </source>
</evidence>
<evidence type="ECO:0000313" key="1">
    <source>
        <dbReference type="EMBL" id="ANE40720.1"/>
    </source>
</evidence>
<dbReference type="PATRIC" id="fig|93466.3.peg.182"/>
<dbReference type="PROSITE" id="PS51257">
    <property type="entry name" value="PROKAR_LIPOPROTEIN"/>
    <property type="match status" value="1"/>
</dbReference>
<name>A0A172T153_FERPE</name>
<protein>
    <recommendedName>
        <fullName evidence="3">Lipoprotein</fullName>
    </recommendedName>
</protein>
<proteinExistence type="predicted"/>
<sequence>MIKSKSLAVVVLLFFTVMLLVSCVQTPSNSSSSSWKIVSEKDPMTGKEVWHAISPKVKPLKPMSFPYNDTEAWLVFSTDGTNEWIYIGFNNIPNIEDFEIVGDYLRITTRVKWDNEEPIYTVFYQKFSSNFLHFAEYAQNIERVINHKTLLLELDWYLNGLVYFEFPLEGAKEAIETIRSKFRN</sequence>
<organism evidence="1 2">
    <name type="scientific">Fervidobacterium pennivorans</name>
    <dbReference type="NCBI Taxonomy" id="93466"/>
    <lineage>
        <taxon>Bacteria</taxon>
        <taxon>Thermotogati</taxon>
        <taxon>Thermotogota</taxon>
        <taxon>Thermotogae</taxon>
        <taxon>Thermotogales</taxon>
        <taxon>Fervidobacteriaceae</taxon>
        <taxon>Fervidobacterium</taxon>
    </lineage>
</organism>
<reference evidence="1 2" key="1">
    <citation type="submission" date="2014-08" db="EMBL/GenBank/DDBJ databases">
        <title>Fervidobacterium pennivorans DYC genome.</title>
        <authorList>
            <person name="Wushke S."/>
        </authorList>
    </citation>
    <scope>NUCLEOTIDE SEQUENCE [LARGE SCALE GENOMIC DNA]</scope>
    <source>
        <strain evidence="1 2">DYC</strain>
    </source>
</reference>
<dbReference type="Proteomes" id="UP000077096">
    <property type="component" value="Chromosome"/>
</dbReference>
<evidence type="ECO:0000313" key="2">
    <source>
        <dbReference type="Proteomes" id="UP000077096"/>
    </source>
</evidence>
<dbReference type="AlphaFoldDB" id="A0A172T153"/>
<gene>
    <name evidence="1" type="ORF">JM64_00785</name>
</gene>
<dbReference type="EMBL" id="CP011393">
    <property type="protein sequence ID" value="ANE40720.1"/>
    <property type="molecule type" value="Genomic_DNA"/>
</dbReference>
<accession>A0A172T153</accession>
<dbReference type="KEGG" id="fng:JM64_00785"/>